<reference evidence="3 4" key="1">
    <citation type="submission" date="2020-04" db="EMBL/GenBank/DDBJ databases">
        <title>Enterovirga sp. isolate from soil.</title>
        <authorList>
            <person name="Chea S."/>
            <person name="Kim D.-U."/>
        </authorList>
    </citation>
    <scope>NUCLEOTIDE SEQUENCE [LARGE SCALE GENOMIC DNA]</scope>
    <source>
        <strain evidence="3 4">DB1703</strain>
    </source>
</reference>
<dbReference type="Pfam" id="PF03779">
    <property type="entry name" value="SPW"/>
    <property type="match status" value="1"/>
</dbReference>
<gene>
    <name evidence="3" type="ORF">HJG44_22765</name>
</gene>
<evidence type="ECO:0000259" key="2">
    <source>
        <dbReference type="Pfam" id="PF03779"/>
    </source>
</evidence>
<dbReference type="InterPro" id="IPR005530">
    <property type="entry name" value="SPW"/>
</dbReference>
<accession>A0A849IGX1</accession>
<dbReference type="EMBL" id="JABEPP010000007">
    <property type="protein sequence ID" value="NNM75187.1"/>
    <property type="molecule type" value="Genomic_DNA"/>
</dbReference>
<keyword evidence="1" id="KW-0812">Transmembrane</keyword>
<evidence type="ECO:0000256" key="1">
    <source>
        <dbReference type="SAM" id="Phobius"/>
    </source>
</evidence>
<organism evidence="3 4">
    <name type="scientific">Enterovirga aerilata</name>
    <dbReference type="NCBI Taxonomy" id="2730920"/>
    <lineage>
        <taxon>Bacteria</taxon>
        <taxon>Pseudomonadati</taxon>
        <taxon>Pseudomonadota</taxon>
        <taxon>Alphaproteobacteria</taxon>
        <taxon>Hyphomicrobiales</taxon>
        <taxon>Methylobacteriaceae</taxon>
        <taxon>Enterovirga</taxon>
    </lineage>
</organism>
<feature type="transmembrane region" description="Helical" evidence="1">
    <location>
        <begin position="43"/>
        <end position="60"/>
    </location>
</feature>
<feature type="transmembrane region" description="Helical" evidence="1">
    <location>
        <begin position="67"/>
        <end position="84"/>
    </location>
</feature>
<feature type="transmembrane region" description="Helical" evidence="1">
    <location>
        <begin position="12"/>
        <end position="31"/>
    </location>
</feature>
<comment type="caution">
    <text evidence="3">The sequence shown here is derived from an EMBL/GenBank/DDBJ whole genome shotgun (WGS) entry which is preliminary data.</text>
</comment>
<proteinExistence type="predicted"/>
<sequence>MNALKNRAELTAMNIVNAIVGAGLFLSPWLFGFSDHQTASWNAWTVGLLVAIVAVAAVAQLQAWEEWVNLALGAWLIVSPWILGFTALASAFWCTLAAGLVVAVLAAVELWLLHDDRTRVTA</sequence>
<protein>
    <submittedName>
        <fullName evidence="3">SPW repeat protein</fullName>
    </submittedName>
</protein>
<feature type="transmembrane region" description="Helical" evidence="1">
    <location>
        <begin position="90"/>
        <end position="113"/>
    </location>
</feature>
<keyword evidence="1" id="KW-1133">Transmembrane helix</keyword>
<keyword evidence="4" id="KW-1185">Reference proteome</keyword>
<evidence type="ECO:0000313" key="3">
    <source>
        <dbReference type="EMBL" id="NNM75187.1"/>
    </source>
</evidence>
<name>A0A849IGX1_9HYPH</name>
<evidence type="ECO:0000313" key="4">
    <source>
        <dbReference type="Proteomes" id="UP000564885"/>
    </source>
</evidence>
<keyword evidence="1" id="KW-0472">Membrane</keyword>
<dbReference type="AlphaFoldDB" id="A0A849IGX1"/>
<dbReference type="Proteomes" id="UP000564885">
    <property type="component" value="Unassembled WGS sequence"/>
</dbReference>
<feature type="domain" description="SPW repeat-containing integral membrane" evidence="2">
    <location>
        <begin position="14"/>
        <end position="107"/>
    </location>
</feature>
<dbReference type="RefSeq" id="WP_171220679.1">
    <property type="nucleotide sequence ID" value="NZ_JABEPP010000007.1"/>
</dbReference>